<dbReference type="PANTHER" id="PTHR30451">
    <property type="entry name" value="OUTER MEMBRANE USHER PROTEIN"/>
    <property type="match status" value="1"/>
</dbReference>
<dbReference type="Proteomes" id="UP000218796">
    <property type="component" value="Unassembled WGS sequence"/>
</dbReference>
<proteinExistence type="inferred from homology"/>
<evidence type="ECO:0000256" key="6">
    <source>
        <dbReference type="ARBA" id="ARBA00022692"/>
    </source>
</evidence>
<keyword evidence="14" id="KW-1185">Reference proteome</keyword>
<keyword evidence="8 10" id="KW-0472">Membrane</keyword>
<evidence type="ECO:0000256" key="11">
    <source>
        <dbReference type="SAM" id="SignalP"/>
    </source>
</evidence>
<keyword evidence="6 10" id="KW-0812">Transmembrane</keyword>
<dbReference type="InterPro" id="IPR025885">
    <property type="entry name" value="PapC_N"/>
</dbReference>
<evidence type="ECO:0000256" key="4">
    <source>
        <dbReference type="ARBA" id="ARBA00022452"/>
    </source>
</evidence>
<evidence type="ECO:0000259" key="12">
    <source>
        <dbReference type="Pfam" id="PF13954"/>
    </source>
</evidence>
<dbReference type="OrthoDB" id="6554712at2"/>
<comment type="subcellular location">
    <subcellularLocation>
        <location evidence="1 10">Cell outer membrane</location>
        <topology evidence="1 10">Multi-pass membrane protein</topology>
    </subcellularLocation>
</comment>
<dbReference type="GO" id="GO:0009297">
    <property type="term" value="P:pilus assembly"/>
    <property type="evidence" value="ECO:0007669"/>
    <property type="project" value="InterPro"/>
</dbReference>
<dbReference type="Pfam" id="PF00577">
    <property type="entry name" value="Usher"/>
    <property type="match status" value="1"/>
</dbReference>
<keyword evidence="9 10" id="KW-0998">Cell outer membrane</keyword>
<evidence type="ECO:0000256" key="5">
    <source>
        <dbReference type="ARBA" id="ARBA00022558"/>
    </source>
</evidence>
<keyword evidence="4" id="KW-1134">Transmembrane beta strand</keyword>
<accession>A0A2A2MBA4</accession>
<dbReference type="EMBL" id="NQMS01000005">
    <property type="protein sequence ID" value="PAV95993.1"/>
    <property type="molecule type" value="Genomic_DNA"/>
</dbReference>
<evidence type="ECO:0000256" key="3">
    <source>
        <dbReference type="ARBA" id="ARBA00022448"/>
    </source>
</evidence>
<dbReference type="Gene3D" id="2.60.40.3110">
    <property type="match status" value="1"/>
</dbReference>
<feature type="chain" id="PRO_5012290883" evidence="11">
    <location>
        <begin position="29"/>
        <end position="828"/>
    </location>
</feature>
<evidence type="ECO:0000256" key="7">
    <source>
        <dbReference type="ARBA" id="ARBA00022729"/>
    </source>
</evidence>
<dbReference type="PANTHER" id="PTHR30451:SF21">
    <property type="entry name" value="FIMBRIAL USHER DOMAIN-CONTAINING PROTEIN YDET-RELATED"/>
    <property type="match status" value="1"/>
</dbReference>
<gene>
    <name evidence="13" type="ORF">CJD50_13295</name>
</gene>
<evidence type="ECO:0000256" key="1">
    <source>
        <dbReference type="ARBA" id="ARBA00004571"/>
    </source>
</evidence>
<dbReference type="SUPFAM" id="SSF141729">
    <property type="entry name" value="FimD N-terminal domain-like"/>
    <property type="match status" value="1"/>
</dbReference>
<evidence type="ECO:0000256" key="2">
    <source>
        <dbReference type="ARBA" id="ARBA00008064"/>
    </source>
</evidence>
<evidence type="ECO:0000256" key="10">
    <source>
        <dbReference type="RuleBase" id="RU003884"/>
    </source>
</evidence>
<dbReference type="GO" id="GO:0015473">
    <property type="term" value="F:fimbrial usher porin activity"/>
    <property type="evidence" value="ECO:0007669"/>
    <property type="project" value="InterPro"/>
</dbReference>
<comment type="similarity">
    <text evidence="2 10">Belongs to the fimbrial export usher family.</text>
</comment>
<name>A0A2A2MBA4_9GAMM</name>
<feature type="domain" description="PapC N-terminal" evidence="12">
    <location>
        <begin position="32"/>
        <end position="166"/>
    </location>
</feature>
<dbReference type="RefSeq" id="WP_039185496.1">
    <property type="nucleotide sequence ID" value="NZ_CAUFSP010000005.1"/>
</dbReference>
<dbReference type="GO" id="GO:0009279">
    <property type="term" value="C:cell outer membrane"/>
    <property type="evidence" value="ECO:0007669"/>
    <property type="project" value="UniProtKB-SubCell"/>
</dbReference>
<comment type="caution">
    <text evidence="13">The sequence shown here is derived from an EMBL/GenBank/DDBJ whole genome shotgun (WGS) entry which is preliminary data.</text>
</comment>
<dbReference type="Pfam" id="PF13954">
    <property type="entry name" value="PapC_N"/>
    <property type="match status" value="1"/>
</dbReference>
<evidence type="ECO:0000256" key="9">
    <source>
        <dbReference type="ARBA" id="ARBA00023237"/>
    </source>
</evidence>
<dbReference type="InterPro" id="IPR018030">
    <property type="entry name" value="Fimbrial_membr_usher_CS"/>
</dbReference>
<keyword evidence="3 10" id="KW-0813">Transport</keyword>
<dbReference type="Gene3D" id="3.10.20.410">
    <property type="match status" value="1"/>
</dbReference>
<dbReference type="InterPro" id="IPR037224">
    <property type="entry name" value="PapC_N_sf"/>
</dbReference>
<dbReference type="InterPro" id="IPR000015">
    <property type="entry name" value="Fimb_usher"/>
</dbReference>
<dbReference type="InterPro" id="IPR042186">
    <property type="entry name" value="FimD_plug_dom"/>
</dbReference>
<reference evidence="13 14" key="1">
    <citation type="submission" date="2017-08" db="EMBL/GenBank/DDBJ databases">
        <title>Draft Genome Sequence of Hafnia alvei CITHA-6 Isolated from Raw Bovine Milk.</title>
        <authorList>
            <person name="Culligan E.P."/>
            <person name="Mcsweeney A."/>
            <person name="O'Doherty C."/>
            <person name="Gleeson E."/>
            <person name="O'Riordan D."/>
            <person name="Sleator R.D."/>
        </authorList>
    </citation>
    <scope>NUCLEOTIDE SEQUENCE [LARGE SCALE GENOMIC DNA]</scope>
    <source>
        <strain evidence="13 14">CITHA-6</strain>
    </source>
</reference>
<evidence type="ECO:0000256" key="8">
    <source>
        <dbReference type="ARBA" id="ARBA00023136"/>
    </source>
</evidence>
<dbReference type="Gene3D" id="2.60.40.2610">
    <property type="entry name" value="Outer membrane usher protein FimD, plug domain"/>
    <property type="match status" value="1"/>
</dbReference>
<feature type="signal peptide" evidence="11">
    <location>
        <begin position="1"/>
        <end position="28"/>
    </location>
</feature>
<dbReference type="NCBIfam" id="NF011760">
    <property type="entry name" value="PRK15213.1"/>
    <property type="match status" value="1"/>
</dbReference>
<organism evidence="13 14">
    <name type="scientific">Hafnia paralvei</name>
    <dbReference type="NCBI Taxonomy" id="546367"/>
    <lineage>
        <taxon>Bacteria</taxon>
        <taxon>Pseudomonadati</taxon>
        <taxon>Pseudomonadota</taxon>
        <taxon>Gammaproteobacteria</taxon>
        <taxon>Enterobacterales</taxon>
        <taxon>Hafniaceae</taxon>
        <taxon>Hafnia</taxon>
    </lineage>
</organism>
<evidence type="ECO:0000313" key="14">
    <source>
        <dbReference type="Proteomes" id="UP000218796"/>
    </source>
</evidence>
<dbReference type="AlphaFoldDB" id="A0A2A2MBA4"/>
<keyword evidence="5 10" id="KW-1029">Fimbrium biogenesis</keyword>
<keyword evidence="7 11" id="KW-0732">Signal</keyword>
<protein>
    <submittedName>
        <fullName evidence="13">Outer membrane usher protein PefC</fullName>
    </submittedName>
</protein>
<sequence>MNTKLYTKIKQPALSLLALSICSSFASATELNTAFLQGTTDVPSVLKDGVKYPAGQYYIDVSLNGARIGRTELTISPDDEQTGLLCLSPEWLQNAGIFFKPEAYQDTFDTVRGCYQLGRKDSTKVSFDLGSQSLDFGIPQAWLAEKNDASRWDYGISGLRLKYNGNFNQNVQTRNNNGYGDDSLNAYGSFNTSLNVGRWILSSDMNAARNAGISEFTTNDLTLSTAISQIKGDLLLGRSQTKTELFNDFGFYGAALRSNSNMRSWQTRGYAPVITGVASSASRITVSQGGYTIYSRVVPSGPYRLDDINSTSNGNLVVTVEDNSGHKTVTEYPVATLPSLLRPGDYNYNLAVGQRNDSNRLSEAFSSGNGTFGLASLDWGLSSTTLNMATLLHSGYQAAGIGVTQSMGMWGALALSVNGSRAEYDDGSRRQGVSATAKYAKSFTNKTDIQLLTYRYQSPGYTEFASWDPKYGDRRKIYDPDGLGLNDHYVWFDGREKARYEARLSHRMDNIYVSGSFWQQSYWNRDKDAIGASLSASTTILDGISLYLSGNYSRSAWSTTDEYSGSLGVSIPFTLGGVRHYSSNSVGYSRYSGTSFNTSTSATLNERLNYSVNAGTDERSNNTAGASVSYAFDRMQTNLAVSKSRDTTTLSGNVSGSAIATAPTGLLLTKESSDTVAVVRIKDTLGVTFNGSLPTNGNGSTVLYLTGYNPTNISINPENVPDSAELLNTSYEVVPTEKAIIYREFGFQNVQRYIVRVRDAQGNVLTGGSATTEQGLDAGFITNNGVLLMNLLATPKTITVSQSNGKQCRFSASGLKENIVTVQEIRCE</sequence>
<dbReference type="PROSITE" id="PS01151">
    <property type="entry name" value="FIMBRIAL_USHER"/>
    <property type="match status" value="1"/>
</dbReference>
<evidence type="ECO:0000313" key="13">
    <source>
        <dbReference type="EMBL" id="PAV95993.1"/>
    </source>
</evidence>